<dbReference type="Pfam" id="PF00072">
    <property type="entry name" value="Response_reg"/>
    <property type="match status" value="1"/>
</dbReference>
<accession>A0A0L6JPD2</accession>
<dbReference type="PATRIC" id="fig|398512.5.peg.2586"/>
<dbReference type="Proteomes" id="UP000036923">
    <property type="component" value="Unassembled WGS sequence"/>
</dbReference>
<dbReference type="InterPro" id="IPR000792">
    <property type="entry name" value="Tscrpt_reg_LuxR_C"/>
</dbReference>
<evidence type="ECO:0000313" key="11">
    <source>
        <dbReference type="Proteomes" id="UP000036923"/>
    </source>
</evidence>
<evidence type="ECO:0000256" key="1">
    <source>
        <dbReference type="ARBA" id="ARBA00018672"/>
    </source>
</evidence>
<keyword evidence="2 7" id="KW-0597">Phosphoprotein</keyword>
<comment type="caution">
    <text evidence="10">The sequence shown here is derived from an EMBL/GenBank/DDBJ whole genome shotgun (WGS) entry which is preliminary data.</text>
</comment>
<evidence type="ECO:0000256" key="3">
    <source>
        <dbReference type="ARBA" id="ARBA00023015"/>
    </source>
</evidence>
<protein>
    <recommendedName>
        <fullName evidence="1">Stage 0 sporulation protein A homolog</fullName>
    </recommendedName>
</protein>
<evidence type="ECO:0000256" key="4">
    <source>
        <dbReference type="ARBA" id="ARBA00023125"/>
    </source>
</evidence>
<name>A0A0L6JPD2_9FIRM</name>
<dbReference type="PROSITE" id="PS50043">
    <property type="entry name" value="HTH_LUXR_2"/>
    <property type="match status" value="1"/>
</dbReference>
<organism evidence="10 11">
    <name type="scientific">Pseudobacteroides cellulosolvens ATCC 35603 = DSM 2933</name>
    <dbReference type="NCBI Taxonomy" id="398512"/>
    <lineage>
        <taxon>Bacteria</taxon>
        <taxon>Bacillati</taxon>
        <taxon>Bacillota</taxon>
        <taxon>Clostridia</taxon>
        <taxon>Eubacteriales</taxon>
        <taxon>Oscillospiraceae</taxon>
        <taxon>Pseudobacteroides</taxon>
    </lineage>
</organism>
<dbReference type="InterPro" id="IPR001789">
    <property type="entry name" value="Sig_transdc_resp-reg_receiver"/>
</dbReference>
<dbReference type="SUPFAM" id="SSF52172">
    <property type="entry name" value="CheY-like"/>
    <property type="match status" value="1"/>
</dbReference>
<feature type="domain" description="Response regulatory" evidence="9">
    <location>
        <begin position="3"/>
        <end position="119"/>
    </location>
</feature>
<dbReference type="CDD" id="cd17535">
    <property type="entry name" value="REC_NarL-like"/>
    <property type="match status" value="1"/>
</dbReference>
<dbReference type="GO" id="GO:0003677">
    <property type="term" value="F:DNA binding"/>
    <property type="evidence" value="ECO:0007669"/>
    <property type="project" value="UniProtKB-KW"/>
</dbReference>
<dbReference type="Gene3D" id="3.40.50.2300">
    <property type="match status" value="1"/>
</dbReference>
<dbReference type="SUPFAM" id="SSF46894">
    <property type="entry name" value="C-terminal effector domain of the bipartite response regulators"/>
    <property type="match status" value="1"/>
</dbReference>
<dbReference type="OrthoDB" id="9779069at2"/>
<dbReference type="STRING" id="398512.Bccel_2480"/>
<reference evidence="11" key="1">
    <citation type="submission" date="2015-07" db="EMBL/GenBank/DDBJ databases">
        <title>Near-Complete Genome Sequence of the Cellulolytic Bacterium Bacteroides (Pseudobacteroides) cellulosolvens ATCC 35603.</title>
        <authorList>
            <person name="Dassa B."/>
            <person name="Utturkar S.M."/>
            <person name="Klingeman D.M."/>
            <person name="Hurt R.A."/>
            <person name="Keller M."/>
            <person name="Xu J."/>
            <person name="Reddy Y.H.K."/>
            <person name="Borovok I."/>
            <person name="Grinberg I.R."/>
            <person name="Lamed R."/>
            <person name="Zhivin O."/>
            <person name="Bayer E.A."/>
            <person name="Brown S.D."/>
        </authorList>
    </citation>
    <scope>NUCLEOTIDE SEQUENCE [LARGE SCALE GENOMIC DNA]</scope>
    <source>
        <strain evidence="11">DSM 2933</strain>
    </source>
</reference>
<dbReference type="RefSeq" id="WP_036944516.1">
    <property type="nucleotide sequence ID" value="NZ_JQKC01000029.1"/>
</dbReference>
<dbReference type="PANTHER" id="PTHR43214:SF40">
    <property type="entry name" value="TRANSCRIPTIONAL REGULATORY PROTEIN LNRK"/>
    <property type="match status" value="1"/>
</dbReference>
<evidence type="ECO:0000259" key="9">
    <source>
        <dbReference type="PROSITE" id="PS50110"/>
    </source>
</evidence>
<feature type="domain" description="HTH luxR-type" evidence="8">
    <location>
        <begin position="152"/>
        <end position="217"/>
    </location>
</feature>
<dbReference type="PROSITE" id="PS50110">
    <property type="entry name" value="RESPONSE_REGULATORY"/>
    <property type="match status" value="1"/>
</dbReference>
<gene>
    <name evidence="10" type="ORF">Bccel_2480</name>
</gene>
<dbReference type="EMBL" id="LGTC01000001">
    <property type="protein sequence ID" value="KNY27212.1"/>
    <property type="molecule type" value="Genomic_DNA"/>
</dbReference>
<evidence type="ECO:0000256" key="5">
    <source>
        <dbReference type="ARBA" id="ARBA00023163"/>
    </source>
</evidence>
<dbReference type="SMART" id="SM00421">
    <property type="entry name" value="HTH_LUXR"/>
    <property type="match status" value="1"/>
</dbReference>
<evidence type="ECO:0000313" key="10">
    <source>
        <dbReference type="EMBL" id="KNY27212.1"/>
    </source>
</evidence>
<dbReference type="eggNOG" id="COG2197">
    <property type="taxonomic scope" value="Bacteria"/>
</dbReference>
<sequence>MIKVLVADDVAILRNSIKFMLEVNEDIEVVGTASNGREAFEKCSELMPDIVLMDLRMPDVDGVEGTELIKEKYPQIKVMILTTFKEEEDIQAAIGGGADGYILKDIEPEELAAAIKNAYKGFYTVHKDAFESITRKSKKNKQEINPVKELVDQDGKPLLSLQDIEIIRHLVNGKSYKEISKVMYISEGHIRNQISKILRKLDLSDRMQLSLFAVKNKII</sequence>
<evidence type="ECO:0000256" key="7">
    <source>
        <dbReference type="PROSITE-ProRule" id="PRU00169"/>
    </source>
</evidence>
<keyword evidence="5" id="KW-0804">Transcription</keyword>
<keyword evidence="4" id="KW-0238">DNA-binding</keyword>
<dbReference type="Pfam" id="PF00196">
    <property type="entry name" value="GerE"/>
    <property type="match status" value="1"/>
</dbReference>
<evidence type="ECO:0000256" key="2">
    <source>
        <dbReference type="ARBA" id="ARBA00022553"/>
    </source>
</evidence>
<dbReference type="PANTHER" id="PTHR43214">
    <property type="entry name" value="TWO-COMPONENT RESPONSE REGULATOR"/>
    <property type="match status" value="1"/>
</dbReference>
<dbReference type="CDD" id="cd06170">
    <property type="entry name" value="LuxR_C_like"/>
    <property type="match status" value="1"/>
</dbReference>
<comment type="function">
    <text evidence="6">May play the central regulatory role in sporulation. It may be an element of the effector pathway responsible for the activation of sporulation genes in response to nutritional stress. Spo0A may act in concert with spo0H (a sigma factor) to control the expression of some genes that are critical to the sporulation process.</text>
</comment>
<dbReference type="InterPro" id="IPR011006">
    <property type="entry name" value="CheY-like_superfamily"/>
</dbReference>
<dbReference type="InterPro" id="IPR016032">
    <property type="entry name" value="Sig_transdc_resp-reg_C-effctor"/>
</dbReference>
<dbReference type="GO" id="GO:0006355">
    <property type="term" value="P:regulation of DNA-templated transcription"/>
    <property type="evidence" value="ECO:0007669"/>
    <property type="project" value="InterPro"/>
</dbReference>
<dbReference type="InterPro" id="IPR039420">
    <property type="entry name" value="WalR-like"/>
</dbReference>
<evidence type="ECO:0000259" key="8">
    <source>
        <dbReference type="PROSITE" id="PS50043"/>
    </source>
</evidence>
<proteinExistence type="predicted"/>
<dbReference type="InterPro" id="IPR058245">
    <property type="entry name" value="NreC/VraR/RcsB-like_REC"/>
</dbReference>
<dbReference type="SMART" id="SM00448">
    <property type="entry name" value="REC"/>
    <property type="match status" value="1"/>
</dbReference>
<keyword evidence="3" id="KW-0805">Transcription regulation</keyword>
<evidence type="ECO:0000256" key="6">
    <source>
        <dbReference type="ARBA" id="ARBA00024867"/>
    </source>
</evidence>
<dbReference type="AlphaFoldDB" id="A0A0L6JPD2"/>
<dbReference type="GO" id="GO:0000160">
    <property type="term" value="P:phosphorelay signal transduction system"/>
    <property type="evidence" value="ECO:0007669"/>
    <property type="project" value="InterPro"/>
</dbReference>
<keyword evidence="11" id="KW-1185">Reference proteome</keyword>
<feature type="modified residue" description="4-aspartylphosphate" evidence="7">
    <location>
        <position position="54"/>
    </location>
</feature>